<dbReference type="InterPro" id="IPR013083">
    <property type="entry name" value="Znf_RING/FYVE/PHD"/>
</dbReference>
<feature type="signal peptide" evidence="5">
    <location>
        <begin position="1"/>
        <end position="19"/>
    </location>
</feature>
<protein>
    <recommendedName>
        <fullName evidence="6">RING-CH-type domain-containing protein</fullName>
    </recommendedName>
</protein>
<feature type="transmembrane region" description="Helical" evidence="4">
    <location>
        <begin position="203"/>
        <end position="229"/>
    </location>
</feature>
<dbReference type="SUPFAM" id="SSF57850">
    <property type="entry name" value="RING/U-box"/>
    <property type="match status" value="1"/>
</dbReference>
<dbReference type="Proteomes" id="UP000775213">
    <property type="component" value="Unassembled WGS sequence"/>
</dbReference>
<evidence type="ECO:0000259" key="6">
    <source>
        <dbReference type="PROSITE" id="PS51292"/>
    </source>
</evidence>
<dbReference type="GO" id="GO:0004842">
    <property type="term" value="F:ubiquitin-protein transferase activity"/>
    <property type="evidence" value="ECO:0007669"/>
    <property type="project" value="TreeGrafter"/>
</dbReference>
<dbReference type="InterPro" id="IPR033275">
    <property type="entry name" value="MARCH-like"/>
</dbReference>
<gene>
    <name evidence="7" type="ORF">IEQ34_021010</name>
</gene>
<dbReference type="Pfam" id="PF12906">
    <property type="entry name" value="RINGv"/>
    <property type="match status" value="1"/>
</dbReference>
<dbReference type="PANTHER" id="PTHR23012">
    <property type="entry name" value="RING/FYVE/PHD ZINC FINGER DOMAIN-CONTAINING"/>
    <property type="match status" value="1"/>
</dbReference>
<keyword evidence="5" id="KW-0732">Signal</keyword>
<dbReference type="FunFam" id="3.30.40.10:FF:000337">
    <property type="entry name" value="Zinc finger family protein"/>
    <property type="match status" value="1"/>
</dbReference>
<keyword evidence="2" id="KW-0863">Zinc-finger</keyword>
<keyword evidence="4" id="KW-0812">Transmembrane</keyword>
<evidence type="ECO:0000256" key="3">
    <source>
        <dbReference type="ARBA" id="ARBA00022833"/>
    </source>
</evidence>
<reference evidence="7 8" key="1">
    <citation type="journal article" date="2021" name="Hortic Res">
        <title>Chromosome-scale assembly of the Dendrobium chrysotoxum genome enhances the understanding of orchid evolution.</title>
        <authorList>
            <person name="Zhang Y."/>
            <person name="Zhang G.Q."/>
            <person name="Zhang D."/>
            <person name="Liu X.D."/>
            <person name="Xu X.Y."/>
            <person name="Sun W.H."/>
            <person name="Yu X."/>
            <person name="Zhu X."/>
            <person name="Wang Z.W."/>
            <person name="Zhao X."/>
            <person name="Zhong W.Y."/>
            <person name="Chen H."/>
            <person name="Yin W.L."/>
            <person name="Huang T."/>
            <person name="Niu S.C."/>
            <person name="Liu Z.J."/>
        </authorList>
    </citation>
    <scope>NUCLEOTIDE SEQUENCE [LARGE SCALE GENOMIC DNA]</scope>
    <source>
        <strain evidence="7">Lindl</strain>
    </source>
</reference>
<evidence type="ECO:0000256" key="1">
    <source>
        <dbReference type="ARBA" id="ARBA00022723"/>
    </source>
</evidence>
<keyword evidence="4" id="KW-1133">Transmembrane helix</keyword>
<dbReference type="EMBL" id="JAGFBR010000018">
    <property type="protein sequence ID" value="KAH0450318.1"/>
    <property type="molecule type" value="Genomic_DNA"/>
</dbReference>
<evidence type="ECO:0000256" key="2">
    <source>
        <dbReference type="ARBA" id="ARBA00022771"/>
    </source>
</evidence>
<feature type="domain" description="RING-CH-type" evidence="6">
    <location>
        <begin position="51"/>
        <end position="111"/>
    </location>
</feature>
<dbReference type="GO" id="GO:0008270">
    <property type="term" value="F:zinc ion binding"/>
    <property type="evidence" value="ECO:0007669"/>
    <property type="project" value="UniProtKB-KW"/>
</dbReference>
<feature type="chain" id="PRO_5043809624" description="RING-CH-type domain-containing protein" evidence="5">
    <location>
        <begin position="20"/>
        <end position="299"/>
    </location>
</feature>
<feature type="transmembrane region" description="Helical" evidence="4">
    <location>
        <begin position="176"/>
        <end position="197"/>
    </location>
</feature>
<evidence type="ECO:0000256" key="4">
    <source>
        <dbReference type="SAM" id="Phobius"/>
    </source>
</evidence>
<keyword evidence="8" id="KW-1185">Reference proteome</keyword>
<dbReference type="Gene3D" id="3.30.40.10">
    <property type="entry name" value="Zinc/RING finger domain, C3HC4 (zinc finger)"/>
    <property type="match status" value="1"/>
</dbReference>
<evidence type="ECO:0000256" key="5">
    <source>
        <dbReference type="SAM" id="SignalP"/>
    </source>
</evidence>
<evidence type="ECO:0000313" key="7">
    <source>
        <dbReference type="EMBL" id="KAH0450318.1"/>
    </source>
</evidence>
<sequence length="299" mass="33739">MGDHLALLVDRLLTEATLAATIESRRKPETGHNMLLPTASGSELTQKRIAMNGGKLVECRICQDEDEDCNLDVPCSCRGSLKFAHRKCIQRWCNEKGDTTCEICQQQFKPGYTAPPQLFHYGGAPMNFRGSWGVSRREVQDAQIITIVPSDRDLINSDYDYYASTSARSSMYCRSVAIIFMALLILRHTLPIMISVSEDDEQYSFTLFTMLALGIAGIILPVIVLIRVINAFQCRQHYQDGFHSLSLNGSLFELFWFVGFANTGLLSGIWHSFFTIFLVFEALKSRNVLSNEKLVERKT</sequence>
<dbReference type="InterPro" id="IPR011016">
    <property type="entry name" value="Znf_RING-CH"/>
</dbReference>
<dbReference type="SMART" id="SM00744">
    <property type="entry name" value="RINGv"/>
    <property type="match status" value="1"/>
</dbReference>
<dbReference type="Pfam" id="PF12428">
    <property type="entry name" value="DUF3675"/>
    <property type="match status" value="1"/>
</dbReference>
<keyword evidence="3" id="KW-0862">Zinc</keyword>
<dbReference type="PANTHER" id="PTHR23012:SF174">
    <property type="entry name" value="OS01G0121200 PROTEIN"/>
    <property type="match status" value="1"/>
</dbReference>
<keyword evidence="4" id="KW-0472">Membrane</keyword>
<dbReference type="GO" id="GO:0016020">
    <property type="term" value="C:membrane"/>
    <property type="evidence" value="ECO:0007669"/>
    <property type="project" value="TreeGrafter"/>
</dbReference>
<evidence type="ECO:0000313" key="8">
    <source>
        <dbReference type="Proteomes" id="UP000775213"/>
    </source>
</evidence>
<dbReference type="GO" id="GO:0016567">
    <property type="term" value="P:protein ubiquitination"/>
    <property type="evidence" value="ECO:0007669"/>
    <property type="project" value="TreeGrafter"/>
</dbReference>
<dbReference type="AlphaFoldDB" id="A0AAV7G4K4"/>
<dbReference type="CDD" id="cd16495">
    <property type="entry name" value="RING_CH-C4HC3_MARCH"/>
    <property type="match status" value="1"/>
</dbReference>
<dbReference type="PROSITE" id="PS51292">
    <property type="entry name" value="ZF_RING_CH"/>
    <property type="match status" value="1"/>
</dbReference>
<comment type="caution">
    <text evidence="7">The sequence shown here is derived from an EMBL/GenBank/DDBJ whole genome shotgun (WGS) entry which is preliminary data.</text>
</comment>
<keyword evidence="1" id="KW-0479">Metal-binding</keyword>
<proteinExistence type="predicted"/>
<name>A0AAV7G4K4_DENCH</name>
<organism evidence="7 8">
    <name type="scientific">Dendrobium chrysotoxum</name>
    <name type="common">Orchid</name>
    <dbReference type="NCBI Taxonomy" id="161865"/>
    <lineage>
        <taxon>Eukaryota</taxon>
        <taxon>Viridiplantae</taxon>
        <taxon>Streptophyta</taxon>
        <taxon>Embryophyta</taxon>
        <taxon>Tracheophyta</taxon>
        <taxon>Spermatophyta</taxon>
        <taxon>Magnoliopsida</taxon>
        <taxon>Liliopsida</taxon>
        <taxon>Asparagales</taxon>
        <taxon>Orchidaceae</taxon>
        <taxon>Epidendroideae</taxon>
        <taxon>Malaxideae</taxon>
        <taxon>Dendrobiinae</taxon>
        <taxon>Dendrobium</taxon>
    </lineage>
</organism>
<dbReference type="InterPro" id="IPR022143">
    <property type="entry name" value="DUF3675"/>
</dbReference>
<accession>A0AAV7G4K4</accession>